<evidence type="ECO:0000313" key="1">
    <source>
        <dbReference type="EMBL" id="PYB73158.1"/>
    </source>
</evidence>
<gene>
    <name evidence="1" type="ORF">DMY87_12605</name>
</gene>
<dbReference type="Proteomes" id="UP000247536">
    <property type="component" value="Unassembled WGS sequence"/>
</dbReference>
<evidence type="ECO:0000313" key="2">
    <source>
        <dbReference type="Proteomes" id="UP000247536"/>
    </source>
</evidence>
<accession>A0ABX5NSW7</accession>
<name>A0ABX5NSW7_9HYPH</name>
<keyword evidence="2" id="KW-1185">Reference proteome</keyword>
<reference evidence="1 2" key="1">
    <citation type="submission" date="2018-06" db="EMBL/GenBank/DDBJ databases">
        <title>Rhizobium wuzhouense sp. nov., isolated from roots of Oryza officinalis.</title>
        <authorList>
            <person name="Yuan T."/>
        </authorList>
    </citation>
    <scope>NUCLEOTIDE SEQUENCE [LARGE SCALE GENOMIC DNA]</scope>
    <source>
        <strain evidence="1 2">W44</strain>
    </source>
</reference>
<comment type="caution">
    <text evidence="1">The sequence shown here is derived from an EMBL/GenBank/DDBJ whole genome shotgun (WGS) entry which is preliminary data.</text>
</comment>
<organism evidence="1 2">
    <name type="scientific">Rhizobium wuzhouense</name>
    <dbReference type="NCBI Taxonomy" id="1986026"/>
    <lineage>
        <taxon>Bacteria</taxon>
        <taxon>Pseudomonadati</taxon>
        <taxon>Pseudomonadota</taxon>
        <taxon>Alphaproteobacteria</taxon>
        <taxon>Hyphomicrobiales</taxon>
        <taxon>Rhizobiaceae</taxon>
        <taxon>Rhizobium/Agrobacterium group</taxon>
        <taxon>Rhizobium</taxon>
    </lineage>
</organism>
<dbReference type="EMBL" id="QJRY01000004">
    <property type="protein sequence ID" value="PYB73158.1"/>
    <property type="molecule type" value="Genomic_DNA"/>
</dbReference>
<protein>
    <submittedName>
        <fullName evidence="1">Uncharacterized protein</fullName>
    </submittedName>
</protein>
<sequence>MMTASFVFDLARQTALKVTDVKYSLAPQDQCDKPPCGSSTHQMFLICTLQFPDRSRNKDGAGLIPRRAIYRA</sequence>
<proteinExistence type="predicted"/>